<gene>
    <name evidence="7" type="ORF">ACFOHH_10140</name>
</gene>
<dbReference type="PROSITE" id="PS00211">
    <property type="entry name" value="ABC_TRANSPORTER_1"/>
    <property type="match status" value="1"/>
</dbReference>
<dbReference type="PROSITE" id="PS50893">
    <property type="entry name" value="ABC_TRANSPORTER_2"/>
    <property type="match status" value="1"/>
</dbReference>
<protein>
    <submittedName>
        <fullName evidence="7">ATP-binding cassette domain-containing protein</fullName>
    </submittedName>
</protein>
<dbReference type="PANTHER" id="PTHR43166">
    <property type="entry name" value="AMINO ACID IMPORT ATP-BINDING PROTEIN"/>
    <property type="match status" value="1"/>
</dbReference>
<evidence type="ECO:0000259" key="6">
    <source>
        <dbReference type="PROSITE" id="PS50893"/>
    </source>
</evidence>
<dbReference type="GO" id="GO:0005524">
    <property type="term" value="F:ATP binding"/>
    <property type="evidence" value="ECO:0007669"/>
    <property type="project" value="UniProtKB-KW"/>
</dbReference>
<keyword evidence="8" id="KW-1185">Reference proteome</keyword>
<dbReference type="SMART" id="SM00382">
    <property type="entry name" value="AAA"/>
    <property type="match status" value="1"/>
</dbReference>
<evidence type="ECO:0000256" key="4">
    <source>
        <dbReference type="ARBA" id="ARBA00022840"/>
    </source>
</evidence>
<evidence type="ECO:0000313" key="7">
    <source>
        <dbReference type="EMBL" id="MFC3073463.1"/>
    </source>
</evidence>
<comment type="similarity">
    <text evidence="1">Belongs to the ABC transporter superfamily.</text>
</comment>
<proteinExistence type="inferred from homology"/>
<reference evidence="8" key="1">
    <citation type="journal article" date="2019" name="Int. J. Syst. Evol. Microbiol.">
        <title>The Global Catalogue of Microorganisms (GCM) 10K type strain sequencing project: providing services to taxonomists for standard genome sequencing and annotation.</title>
        <authorList>
            <consortium name="The Broad Institute Genomics Platform"/>
            <consortium name="The Broad Institute Genome Sequencing Center for Infectious Disease"/>
            <person name="Wu L."/>
            <person name="Ma J."/>
        </authorList>
    </citation>
    <scope>NUCLEOTIDE SEQUENCE [LARGE SCALE GENOMIC DNA]</scope>
    <source>
        <strain evidence="8">KCTC 52677</strain>
    </source>
</reference>
<dbReference type="SUPFAM" id="SSF52540">
    <property type="entry name" value="P-loop containing nucleoside triphosphate hydrolases"/>
    <property type="match status" value="1"/>
</dbReference>
<dbReference type="InterPro" id="IPR003593">
    <property type="entry name" value="AAA+_ATPase"/>
</dbReference>
<dbReference type="Gene3D" id="3.40.50.300">
    <property type="entry name" value="P-loop containing nucleotide triphosphate hydrolases"/>
    <property type="match status" value="1"/>
</dbReference>
<name>A0ABV7DGR5_9HYPH</name>
<evidence type="ECO:0000313" key="8">
    <source>
        <dbReference type="Proteomes" id="UP001595377"/>
    </source>
</evidence>
<organism evidence="7 8">
    <name type="scientific">Shinella pollutisoli</name>
    <dbReference type="NCBI Taxonomy" id="2250594"/>
    <lineage>
        <taxon>Bacteria</taxon>
        <taxon>Pseudomonadati</taxon>
        <taxon>Pseudomonadota</taxon>
        <taxon>Alphaproteobacteria</taxon>
        <taxon>Hyphomicrobiales</taxon>
        <taxon>Rhizobiaceae</taxon>
        <taxon>Shinella</taxon>
    </lineage>
</organism>
<dbReference type="RefSeq" id="WP_257318212.1">
    <property type="nucleotide sequence ID" value="NZ_JANFDG010000044.1"/>
</dbReference>
<evidence type="ECO:0000256" key="2">
    <source>
        <dbReference type="ARBA" id="ARBA00022448"/>
    </source>
</evidence>
<evidence type="ECO:0000256" key="3">
    <source>
        <dbReference type="ARBA" id="ARBA00022741"/>
    </source>
</evidence>
<sequence length="293" mass="31581">MVMDGCCLAADDETTGPDPVRIDRKATAGDRDPGAAADRETIIEADNLEKWFGAHKVLDGVSLEANRGDVIAIVGSSGSGKSTLLRCMNLLETPDAGSLRFRGEQIAFDGAPHERARRKQVERLRSQVGMVFQAFNLWDHRTVLENLMEGPRFVLGLSRREAADRARAYLAKVGLSGKENAYPAHLSGGQQQRVAIARALAMAPHAILFDEPTSALDPELVGEVLRVMRQLAAEGTTMVIVTHEMAFARDVASRLVFLQGGRVAAQGAPRDLFGGGAPQRLRDFLSGGGERAP</sequence>
<dbReference type="Proteomes" id="UP001595377">
    <property type="component" value="Unassembled WGS sequence"/>
</dbReference>
<dbReference type="InterPro" id="IPR050086">
    <property type="entry name" value="MetN_ABC_transporter-like"/>
</dbReference>
<feature type="compositionally biased region" description="Basic and acidic residues" evidence="5">
    <location>
        <begin position="20"/>
        <end position="35"/>
    </location>
</feature>
<dbReference type="EMBL" id="JBHRSP010000016">
    <property type="protein sequence ID" value="MFC3073463.1"/>
    <property type="molecule type" value="Genomic_DNA"/>
</dbReference>
<keyword evidence="3" id="KW-0547">Nucleotide-binding</keyword>
<dbReference type="PIRSF" id="PIRSF039085">
    <property type="entry name" value="ABC_ATPase_HisP"/>
    <property type="match status" value="1"/>
</dbReference>
<dbReference type="PANTHER" id="PTHR43166:SF15">
    <property type="entry name" value="HISTIDINE TRANSPORT ATP-BINDING PROTEIN HISP"/>
    <property type="match status" value="1"/>
</dbReference>
<dbReference type="InterPro" id="IPR017871">
    <property type="entry name" value="ABC_transporter-like_CS"/>
</dbReference>
<dbReference type="InterPro" id="IPR030679">
    <property type="entry name" value="ABC_ATPase_HisP-typ"/>
</dbReference>
<evidence type="ECO:0000256" key="5">
    <source>
        <dbReference type="SAM" id="MobiDB-lite"/>
    </source>
</evidence>
<accession>A0ABV7DGR5</accession>
<evidence type="ECO:0000256" key="1">
    <source>
        <dbReference type="ARBA" id="ARBA00005417"/>
    </source>
</evidence>
<keyword evidence="4 7" id="KW-0067">ATP-binding</keyword>
<keyword evidence="2" id="KW-0813">Transport</keyword>
<feature type="region of interest" description="Disordered" evidence="5">
    <location>
        <begin position="12"/>
        <end position="35"/>
    </location>
</feature>
<dbReference type="InterPro" id="IPR003439">
    <property type="entry name" value="ABC_transporter-like_ATP-bd"/>
</dbReference>
<feature type="domain" description="ABC transporter" evidence="6">
    <location>
        <begin position="43"/>
        <end position="285"/>
    </location>
</feature>
<comment type="caution">
    <text evidence="7">The sequence shown here is derived from an EMBL/GenBank/DDBJ whole genome shotgun (WGS) entry which is preliminary data.</text>
</comment>
<dbReference type="Pfam" id="PF00005">
    <property type="entry name" value="ABC_tran"/>
    <property type="match status" value="1"/>
</dbReference>
<dbReference type="CDD" id="cd03262">
    <property type="entry name" value="ABC_HisP_GlnQ"/>
    <property type="match status" value="1"/>
</dbReference>
<dbReference type="InterPro" id="IPR027417">
    <property type="entry name" value="P-loop_NTPase"/>
</dbReference>